<organism evidence="2">
    <name type="scientific">Arundo donax</name>
    <name type="common">Giant reed</name>
    <name type="synonym">Donax arundinaceus</name>
    <dbReference type="NCBI Taxonomy" id="35708"/>
    <lineage>
        <taxon>Eukaryota</taxon>
        <taxon>Viridiplantae</taxon>
        <taxon>Streptophyta</taxon>
        <taxon>Embryophyta</taxon>
        <taxon>Tracheophyta</taxon>
        <taxon>Spermatophyta</taxon>
        <taxon>Magnoliopsida</taxon>
        <taxon>Liliopsida</taxon>
        <taxon>Poales</taxon>
        <taxon>Poaceae</taxon>
        <taxon>PACMAD clade</taxon>
        <taxon>Arundinoideae</taxon>
        <taxon>Arundineae</taxon>
        <taxon>Arundo</taxon>
    </lineage>
</organism>
<sequence length="34" mass="3529">MVSLLKIPLAIVTLLGALSILGSLVLIFPTSFTS</sequence>
<reference evidence="2" key="2">
    <citation type="journal article" date="2015" name="Data Brief">
        <title>Shoot transcriptome of the giant reed, Arundo donax.</title>
        <authorList>
            <person name="Barrero R.A."/>
            <person name="Guerrero F.D."/>
            <person name="Moolhuijzen P."/>
            <person name="Goolsby J.A."/>
            <person name="Tidwell J."/>
            <person name="Bellgard S.E."/>
            <person name="Bellgard M.I."/>
        </authorList>
    </citation>
    <scope>NUCLEOTIDE SEQUENCE</scope>
    <source>
        <tissue evidence="2">Shoot tissue taken approximately 20 cm above the soil surface</tissue>
    </source>
</reference>
<keyword evidence="1" id="KW-0812">Transmembrane</keyword>
<keyword evidence="1" id="KW-1133">Transmembrane helix</keyword>
<protein>
    <submittedName>
        <fullName evidence="2">Uncharacterized protein</fullName>
    </submittedName>
</protein>
<proteinExistence type="predicted"/>
<evidence type="ECO:0000256" key="1">
    <source>
        <dbReference type="SAM" id="Phobius"/>
    </source>
</evidence>
<dbReference type="EMBL" id="GBRH01211766">
    <property type="protein sequence ID" value="JAD86129.1"/>
    <property type="molecule type" value="Transcribed_RNA"/>
</dbReference>
<dbReference type="AlphaFoldDB" id="A0A0A9DC60"/>
<reference evidence="2" key="1">
    <citation type="submission" date="2014-09" db="EMBL/GenBank/DDBJ databases">
        <authorList>
            <person name="Magalhaes I.L.F."/>
            <person name="Oliveira U."/>
            <person name="Santos F.R."/>
            <person name="Vidigal T.H.D.A."/>
            <person name="Brescovit A.D."/>
            <person name="Santos A.J."/>
        </authorList>
    </citation>
    <scope>NUCLEOTIDE SEQUENCE</scope>
    <source>
        <tissue evidence="2">Shoot tissue taken approximately 20 cm above the soil surface</tissue>
    </source>
</reference>
<accession>A0A0A9DC60</accession>
<keyword evidence="1" id="KW-0472">Membrane</keyword>
<name>A0A0A9DC60_ARUDO</name>
<evidence type="ECO:0000313" key="2">
    <source>
        <dbReference type="EMBL" id="JAD86129.1"/>
    </source>
</evidence>
<feature type="transmembrane region" description="Helical" evidence="1">
    <location>
        <begin position="7"/>
        <end position="28"/>
    </location>
</feature>